<dbReference type="GO" id="GO:0004803">
    <property type="term" value="F:transposase activity"/>
    <property type="evidence" value="ECO:0007669"/>
    <property type="project" value="UniProtKB-UniRule"/>
</dbReference>
<keyword evidence="8" id="KW-1185">Reference proteome</keyword>
<evidence type="ECO:0000313" key="8">
    <source>
        <dbReference type="Proteomes" id="UP000198420"/>
    </source>
</evidence>
<keyword evidence="5 6" id="KW-0233">DNA recombination</keyword>
<keyword evidence="4 6" id="KW-0238">DNA-binding</keyword>
<dbReference type="InterPro" id="IPR001207">
    <property type="entry name" value="Transposase_mutator"/>
</dbReference>
<dbReference type="PANTHER" id="PTHR33217">
    <property type="entry name" value="TRANSPOSASE FOR INSERTION SEQUENCE ELEMENT IS1081"/>
    <property type="match status" value="1"/>
</dbReference>
<dbReference type="AlphaFoldDB" id="A0A238YL03"/>
<evidence type="ECO:0000256" key="2">
    <source>
        <dbReference type="ARBA" id="ARBA00010961"/>
    </source>
</evidence>
<evidence type="ECO:0000256" key="6">
    <source>
        <dbReference type="RuleBase" id="RU365089"/>
    </source>
</evidence>
<evidence type="ECO:0000313" key="7">
    <source>
        <dbReference type="EMBL" id="SNR71381.1"/>
    </source>
</evidence>
<dbReference type="GO" id="GO:0003677">
    <property type="term" value="F:DNA binding"/>
    <property type="evidence" value="ECO:0007669"/>
    <property type="project" value="UniProtKB-UniRule"/>
</dbReference>
<dbReference type="PANTHER" id="PTHR33217:SF7">
    <property type="entry name" value="TRANSPOSASE FOR INSERTION SEQUENCE ELEMENT IS1081"/>
    <property type="match status" value="1"/>
</dbReference>
<comment type="function">
    <text evidence="1 6">Required for the transposition of the insertion element.</text>
</comment>
<proteinExistence type="inferred from homology"/>
<organism evidence="7 8">
    <name type="scientific">Actinomadura mexicana</name>
    <dbReference type="NCBI Taxonomy" id="134959"/>
    <lineage>
        <taxon>Bacteria</taxon>
        <taxon>Bacillati</taxon>
        <taxon>Actinomycetota</taxon>
        <taxon>Actinomycetes</taxon>
        <taxon>Streptosporangiales</taxon>
        <taxon>Thermomonosporaceae</taxon>
        <taxon>Actinomadura</taxon>
    </lineage>
</organism>
<keyword evidence="3 6" id="KW-0815">Transposition</keyword>
<reference evidence="8" key="1">
    <citation type="submission" date="2017-06" db="EMBL/GenBank/DDBJ databases">
        <authorList>
            <person name="Varghese N."/>
            <person name="Submissions S."/>
        </authorList>
    </citation>
    <scope>NUCLEOTIDE SEQUENCE [LARGE SCALE GENOMIC DNA]</scope>
    <source>
        <strain evidence="8">DSM 44485</strain>
    </source>
</reference>
<evidence type="ECO:0000256" key="5">
    <source>
        <dbReference type="ARBA" id="ARBA00023172"/>
    </source>
</evidence>
<accession>A0A238YL03</accession>
<dbReference type="EMBL" id="FZNP01000006">
    <property type="protein sequence ID" value="SNR71381.1"/>
    <property type="molecule type" value="Genomic_DNA"/>
</dbReference>
<dbReference type="Proteomes" id="UP000198420">
    <property type="component" value="Unassembled WGS sequence"/>
</dbReference>
<evidence type="ECO:0000256" key="3">
    <source>
        <dbReference type="ARBA" id="ARBA00022578"/>
    </source>
</evidence>
<dbReference type="GO" id="GO:0006313">
    <property type="term" value="P:DNA transposition"/>
    <property type="evidence" value="ECO:0007669"/>
    <property type="project" value="UniProtKB-UniRule"/>
</dbReference>
<evidence type="ECO:0000256" key="1">
    <source>
        <dbReference type="ARBA" id="ARBA00002190"/>
    </source>
</evidence>
<gene>
    <name evidence="7" type="ORF">SAMN06265355_1063</name>
</gene>
<dbReference type="Pfam" id="PF00872">
    <property type="entry name" value="Transposase_mut"/>
    <property type="match status" value="1"/>
</dbReference>
<name>A0A238YL03_9ACTN</name>
<protein>
    <recommendedName>
        <fullName evidence="6">Mutator family transposase</fullName>
    </recommendedName>
</protein>
<evidence type="ECO:0000256" key="4">
    <source>
        <dbReference type="ARBA" id="ARBA00023125"/>
    </source>
</evidence>
<comment type="similarity">
    <text evidence="2 6">Belongs to the transposase mutator family.</text>
</comment>
<sequence length="93" mass="10295">MAVDNSVDPAGWLAEQIGACEPDVLRSMVKTMAEALMSAEADAVCGADYGTRSEERVNRRNGYRVRDWDTRAGTVELAIPKLRSGSYFPEWLL</sequence>
<keyword evidence="6" id="KW-0814">Transposable element</keyword>